<name>A0A1F7J8F6_9BACT</name>
<feature type="coiled-coil region" evidence="9">
    <location>
        <begin position="372"/>
        <end position="399"/>
    </location>
</feature>
<evidence type="ECO:0000313" key="12">
    <source>
        <dbReference type="Proteomes" id="UP000176480"/>
    </source>
</evidence>
<comment type="function">
    <text evidence="8">One of the essential components for the initiation of protein synthesis. Protects formylmethionyl-tRNA from spontaneous hydrolysis and promotes its binding to the 30S ribosomal subunits. Also involved in the hydrolysis of GTP during the formation of the 70S ribosomal complex.</text>
</comment>
<evidence type="ECO:0000256" key="6">
    <source>
        <dbReference type="ARBA" id="ARBA00023134"/>
    </source>
</evidence>
<dbReference type="InterPro" id="IPR015760">
    <property type="entry name" value="TIF_IF2"/>
</dbReference>
<keyword evidence="3 8" id="KW-0396">Initiation factor</keyword>
<dbReference type="AlphaFoldDB" id="A0A1F7J8F6"/>
<dbReference type="NCBIfam" id="TIGR00487">
    <property type="entry name" value="IF-2"/>
    <property type="match status" value="1"/>
</dbReference>
<keyword evidence="5 8" id="KW-0648">Protein biosynthesis</keyword>
<dbReference type="InterPro" id="IPR000178">
    <property type="entry name" value="TF_IF2_bacterial-like"/>
</dbReference>
<proteinExistence type="inferred from homology"/>
<dbReference type="InterPro" id="IPR053905">
    <property type="entry name" value="EF-G-like_DII"/>
</dbReference>
<evidence type="ECO:0000256" key="3">
    <source>
        <dbReference type="ARBA" id="ARBA00022540"/>
    </source>
</evidence>
<evidence type="ECO:0000256" key="7">
    <source>
        <dbReference type="NCBIfam" id="TIGR00487"/>
    </source>
</evidence>
<dbReference type="InterPro" id="IPR009000">
    <property type="entry name" value="Transl_B-barrel_sf"/>
</dbReference>
<evidence type="ECO:0000256" key="9">
    <source>
        <dbReference type="SAM" id="Coils"/>
    </source>
</evidence>
<protein>
    <recommendedName>
        <fullName evidence="2 7">Translation initiation factor IF-2</fullName>
    </recommendedName>
</protein>
<dbReference type="PANTHER" id="PTHR43381:SF4">
    <property type="entry name" value="EUKARYOTIC TRANSLATION INITIATION FACTOR 5B"/>
    <property type="match status" value="1"/>
</dbReference>
<comment type="similarity">
    <text evidence="1 8">Belongs to the TRAFAC class translation factor GTPase superfamily. Classic translation factor GTPase family. IF-2 subfamily.</text>
</comment>
<evidence type="ECO:0000256" key="5">
    <source>
        <dbReference type="ARBA" id="ARBA00022917"/>
    </source>
</evidence>
<feature type="domain" description="Tr-type G" evidence="10">
    <location>
        <begin position="2"/>
        <end position="174"/>
    </location>
</feature>
<dbReference type="Gene3D" id="3.40.50.300">
    <property type="entry name" value="P-loop containing nucleotide triphosphate hydrolases"/>
    <property type="match status" value="1"/>
</dbReference>
<dbReference type="InterPro" id="IPR023115">
    <property type="entry name" value="TIF_IF2_dom3"/>
</dbReference>
<dbReference type="GO" id="GO:0005737">
    <property type="term" value="C:cytoplasm"/>
    <property type="evidence" value="ECO:0007669"/>
    <property type="project" value="UniProtKB-UniRule"/>
</dbReference>
<dbReference type="GO" id="GO:0005525">
    <property type="term" value="F:GTP binding"/>
    <property type="evidence" value="ECO:0007669"/>
    <property type="project" value="UniProtKB-KW"/>
</dbReference>
<dbReference type="PRINTS" id="PR00315">
    <property type="entry name" value="ELONGATNFCT"/>
</dbReference>
<evidence type="ECO:0000259" key="10">
    <source>
        <dbReference type="PROSITE" id="PS51722"/>
    </source>
</evidence>
<dbReference type="PROSITE" id="PS51722">
    <property type="entry name" value="G_TR_2"/>
    <property type="match status" value="1"/>
</dbReference>
<dbReference type="NCBIfam" id="TIGR00231">
    <property type="entry name" value="small_GTP"/>
    <property type="match status" value="1"/>
</dbReference>
<keyword evidence="4" id="KW-0547">Nucleotide-binding</keyword>
<dbReference type="Pfam" id="PF22042">
    <property type="entry name" value="EF-G_D2"/>
    <property type="match status" value="1"/>
</dbReference>
<keyword evidence="6" id="KW-0342">GTP-binding</keyword>
<dbReference type="InterPro" id="IPR027417">
    <property type="entry name" value="P-loop_NTPase"/>
</dbReference>
<evidence type="ECO:0000256" key="2">
    <source>
        <dbReference type="ARBA" id="ARBA00020675"/>
    </source>
</evidence>
<keyword evidence="9" id="KW-0175">Coiled coil</keyword>
<dbReference type="Proteomes" id="UP000176480">
    <property type="component" value="Unassembled WGS sequence"/>
</dbReference>
<gene>
    <name evidence="11" type="ORF">A2966_00700</name>
</gene>
<dbReference type="PANTHER" id="PTHR43381">
    <property type="entry name" value="TRANSLATION INITIATION FACTOR IF-2-RELATED"/>
    <property type="match status" value="1"/>
</dbReference>
<sequence>MVRPPVVAILGHVDHGKTTLLDFIRHSRIAAKEYGGITQRIGAYEIVTGIKGYPTDKITFIDTPGHEAFSQLRSRGAKVADIALLVVDAKDSLMPQTVESIYHIKNAKIPFIVVLNKMDLPEANPEKVKRDLLKYEVVTEDKGGKVPVLPISAKTGKGVSDLLESILLITSELHLQYESNFPTRAYIIETKKDKRGIVASVVVKEGTLGVGEVVDVGGKKLKIRSLINDLGKSVEKAVPSTPVELTGFNEMPEVGMELGSQNQPEKEEAVIKRQSPAALTKEQLYSQEQPKKKLTIIIKADSQGSLEAINGFLSKNDNIETILSAVGDIYRSDVFLAKSTKAIVVGFGVGYDMEVKNLAKQEKVIIKTYKIIYELFEELEEVSKLLKEKEESEKNLKGEAKILATFIIEGERIFGAKVTKGKVNAGDSLEVYRDGRLLNKTRLVSLRIRAKSVTEVKRDQECGMILSPPLDIKIGDMVKSIS</sequence>
<dbReference type="InterPro" id="IPR005225">
    <property type="entry name" value="Small_GTP-bd"/>
</dbReference>
<dbReference type="Pfam" id="PF00009">
    <property type="entry name" value="GTP_EFTU"/>
    <property type="match status" value="1"/>
</dbReference>
<dbReference type="FunFam" id="3.40.50.300:FF:000019">
    <property type="entry name" value="Translation initiation factor IF-2"/>
    <property type="match status" value="1"/>
</dbReference>
<dbReference type="InterPro" id="IPR036925">
    <property type="entry name" value="TIF_IF2_dom3_sf"/>
</dbReference>
<dbReference type="Gene3D" id="2.40.30.10">
    <property type="entry name" value="Translation factors"/>
    <property type="match status" value="2"/>
</dbReference>
<dbReference type="CDD" id="cd01887">
    <property type="entry name" value="IF2_eIF5B"/>
    <property type="match status" value="1"/>
</dbReference>
<dbReference type="Pfam" id="PF11987">
    <property type="entry name" value="IF-2"/>
    <property type="match status" value="1"/>
</dbReference>
<dbReference type="SUPFAM" id="SSF50447">
    <property type="entry name" value="Translation proteins"/>
    <property type="match status" value="2"/>
</dbReference>
<dbReference type="SUPFAM" id="SSF52540">
    <property type="entry name" value="P-loop containing nucleoside triphosphate hydrolases"/>
    <property type="match status" value="1"/>
</dbReference>
<dbReference type="SUPFAM" id="SSF52156">
    <property type="entry name" value="Initiation factor IF2/eIF5b, domain 3"/>
    <property type="match status" value="1"/>
</dbReference>
<dbReference type="STRING" id="1802067.A2966_00700"/>
<comment type="caution">
    <text evidence="11">The sequence shown here is derived from an EMBL/GenBank/DDBJ whole genome shotgun (WGS) entry which is preliminary data.</text>
</comment>
<dbReference type="Gene3D" id="3.40.50.10050">
    <property type="entry name" value="Translation initiation factor IF- 2, domain 3"/>
    <property type="match status" value="1"/>
</dbReference>
<evidence type="ECO:0000256" key="4">
    <source>
        <dbReference type="ARBA" id="ARBA00022741"/>
    </source>
</evidence>
<dbReference type="InterPro" id="IPR000795">
    <property type="entry name" value="T_Tr_GTP-bd_dom"/>
</dbReference>
<dbReference type="GO" id="GO:0003924">
    <property type="term" value="F:GTPase activity"/>
    <property type="evidence" value="ECO:0007669"/>
    <property type="project" value="InterPro"/>
</dbReference>
<organism evidence="11 12">
    <name type="scientific">Candidatus Roizmanbacteria bacterium RIFCSPLOWO2_01_FULL_41_22</name>
    <dbReference type="NCBI Taxonomy" id="1802067"/>
    <lineage>
        <taxon>Bacteria</taxon>
        <taxon>Candidatus Roizmaniibacteriota</taxon>
    </lineage>
</organism>
<evidence type="ECO:0000256" key="8">
    <source>
        <dbReference type="RuleBase" id="RU000644"/>
    </source>
</evidence>
<dbReference type="EMBL" id="MGAR01000018">
    <property type="protein sequence ID" value="OGK51883.1"/>
    <property type="molecule type" value="Genomic_DNA"/>
</dbReference>
<dbReference type="GO" id="GO:0003743">
    <property type="term" value="F:translation initiation factor activity"/>
    <property type="evidence" value="ECO:0007669"/>
    <property type="project" value="UniProtKB-UniRule"/>
</dbReference>
<dbReference type="FunFam" id="3.40.50.10050:FF:000001">
    <property type="entry name" value="Translation initiation factor IF-2"/>
    <property type="match status" value="1"/>
</dbReference>
<evidence type="ECO:0000313" key="11">
    <source>
        <dbReference type="EMBL" id="OGK51883.1"/>
    </source>
</evidence>
<evidence type="ECO:0000256" key="1">
    <source>
        <dbReference type="ARBA" id="ARBA00007733"/>
    </source>
</evidence>
<reference evidence="11 12" key="1">
    <citation type="journal article" date="2016" name="Nat. Commun.">
        <title>Thousands of microbial genomes shed light on interconnected biogeochemical processes in an aquifer system.</title>
        <authorList>
            <person name="Anantharaman K."/>
            <person name="Brown C.T."/>
            <person name="Hug L.A."/>
            <person name="Sharon I."/>
            <person name="Castelle C.J."/>
            <person name="Probst A.J."/>
            <person name="Thomas B.C."/>
            <person name="Singh A."/>
            <person name="Wilkins M.J."/>
            <person name="Karaoz U."/>
            <person name="Brodie E.L."/>
            <person name="Williams K.H."/>
            <person name="Hubbard S.S."/>
            <person name="Banfield J.F."/>
        </authorList>
    </citation>
    <scope>NUCLEOTIDE SEQUENCE [LARGE SCALE GENOMIC DNA]</scope>
</reference>
<accession>A0A1F7J8F6</accession>